<reference evidence="1" key="1">
    <citation type="journal article" date="2014" name="Int. J. Syst. Evol. Microbiol.">
        <title>Complete genome sequence of Corynebacterium casei LMG S-19264T (=DSM 44701T), isolated from a smear-ripened cheese.</title>
        <authorList>
            <consortium name="US DOE Joint Genome Institute (JGI-PGF)"/>
            <person name="Walter F."/>
            <person name="Albersmeier A."/>
            <person name="Kalinowski J."/>
            <person name="Ruckert C."/>
        </authorList>
    </citation>
    <scope>NUCLEOTIDE SEQUENCE</scope>
    <source>
        <strain evidence="1">CGMCC 1.12997</strain>
    </source>
</reference>
<accession>A0A917MAL7</accession>
<dbReference type="InterPro" id="IPR002060">
    <property type="entry name" value="Squ/phyt_synthse"/>
</dbReference>
<dbReference type="RefSeq" id="WP_188555136.1">
    <property type="nucleotide sequence ID" value="NZ_BMGT01000003.1"/>
</dbReference>
<dbReference type="InterPro" id="IPR017827">
    <property type="entry name" value="HSQ_synthase_HpnC"/>
</dbReference>
<name>A0A917MAL7_9BACT</name>
<reference evidence="1" key="2">
    <citation type="submission" date="2020-09" db="EMBL/GenBank/DDBJ databases">
        <authorList>
            <person name="Sun Q."/>
            <person name="Zhou Y."/>
        </authorList>
    </citation>
    <scope>NUCLEOTIDE SEQUENCE</scope>
    <source>
        <strain evidence="1">CGMCC 1.12997</strain>
    </source>
</reference>
<dbReference type="InterPro" id="IPR008949">
    <property type="entry name" value="Isoprenoid_synthase_dom_sf"/>
</dbReference>
<organism evidence="1 2">
    <name type="scientific">Edaphobacter dinghuensis</name>
    <dbReference type="NCBI Taxonomy" id="1560005"/>
    <lineage>
        <taxon>Bacteria</taxon>
        <taxon>Pseudomonadati</taxon>
        <taxon>Acidobacteriota</taxon>
        <taxon>Terriglobia</taxon>
        <taxon>Terriglobales</taxon>
        <taxon>Acidobacteriaceae</taxon>
        <taxon>Edaphobacter</taxon>
    </lineage>
</organism>
<dbReference type="SUPFAM" id="SSF48576">
    <property type="entry name" value="Terpenoid synthases"/>
    <property type="match status" value="1"/>
</dbReference>
<dbReference type="GO" id="GO:0016114">
    <property type="term" value="P:terpenoid biosynthetic process"/>
    <property type="evidence" value="ECO:0007669"/>
    <property type="project" value="UniProtKB-ARBA"/>
</dbReference>
<evidence type="ECO:0000313" key="2">
    <source>
        <dbReference type="Proteomes" id="UP000647241"/>
    </source>
</evidence>
<dbReference type="Gene3D" id="1.10.600.10">
    <property type="entry name" value="Farnesyl Diphosphate Synthase"/>
    <property type="match status" value="1"/>
</dbReference>
<comment type="caution">
    <text evidence="1">The sequence shown here is derived from an EMBL/GenBank/DDBJ whole genome shotgun (WGS) entry which is preliminary data.</text>
</comment>
<dbReference type="Pfam" id="PF00494">
    <property type="entry name" value="SQS_PSY"/>
    <property type="match status" value="1"/>
</dbReference>
<dbReference type="GO" id="GO:0004311">
    <property type="term" value="F:geranylgeranyl diphosphate synthase activity"/>
    <property type="evidence" value="ECO:0007669"/>
    <property type="project" value="InterPro"/>
</dbReference>
<dbReference type="GO" id="GO:0051996">
    <property type="term" value="F:squalene synthase [NAD(P)H] activity"/>
    <property type="evidence" value="ECO:0007669"/>
    <property type="project" value="InterPro"/>
</dbReference>
<sequence length="313" mass="35220">MSEITLAEHALLGAPHEYLTPLERPTLAEAQAWCRHLATTHYENFHVATWFLPRKIRPHFESIYAYCRVADDLGDEVDDPEVALRLLNSWGSMLDECYDHPERSMHPVFVALHETIRECGVPRQLFADLLHAFRMDQVKTEYETWHELLEYSHYSANPVGRLVLWVCGYQDESLGLLSDKVCTALQLANFWQDVTEDADRGRRYIPAQAMAQFGVEDGQIEGRVFTPEFGAMIESLVVGTRAMLRDGSVISSRVDKELAVTLDLFSKGGNAILDGITAEKFDVLRGRPVVTKTKKLSLLAGALIAKMRAGLAT</sequence>
<dbReference type="Proteomes" id="UP000647241">
    <property type="component" value="Unassembled WGS sequence"/>
</dbReference>
<dbReference type="PANTHER" id="PTHR31480">
    <property type="entry name" value="BIFUNCTIONAL LYCOPENE CYCLASE/PHYTOENE SYNTHASE"/>
    <property type="match status" value="1"/>
</dbReference>
<dbReference type="NCBIfam" id="TIGR03464">
    <property type="entry name" value="HpnC"/>
    <property type="match status" value="1"/>
</dbReference>
<dbReference type="SFLD" id="SFLDG01018">
    <property type="entry name" value="Squalene/Phytoene_Synthase_Lik"/>
    <property type="match status" value="1"/>
</dbReference>
<dbReference type="InterPro" id="IPR044843">
    <property type="entry name" value="Trans_IPPS_bact-type"/>
</dbReference>
<dbReference type="EMBL" id="BMGT01000003">
    <property type="protein sequence ID" value="GGG85539.1"/>
    <property type="molecule type" value="Genomic_DNA"/>
</dbReference>
<evidence type="ECO:0000313" key="1">
    <source>
        <dbReference type="EMBL" id="GGG85539.1"/>
    </source>
</evidence>
<gene>
    <name evidence="1" type="primary">ctrB</name>
    <name evidence="1" type="ORF">GCM10011585_31830</name>
</gene>
<dbReference type="AlphaFoldDB" id="A0A917MAL7"/>
<protein>
    <submittedName>
        <fullName evidence="1">Squalene synthase HpnC</fullName>
    </submittedName>
</protein>
<keyword evidence="2" id="KW-1185">Reference proteome</keyword>
<dbReference type="SFLD" id="SFLDG01212">
    <property type="entry name" value="Phytoene_synthase_like"/>
    <property type="match status" value="1"/>
</dbReference>
<dbReference type="InterPro" id="IPR033904">
    <property type="entry name" value="Trans_IPPS_HH"/>
</dbReference>
<proteinExistence type="predicted"/>
<dbReference type="SFLD" id="SFLDS00005">
    <property type="entry name" value="Isoprenoid_Synthase_Type_I"/>
    <property type="match status" value="1"/>
</dbReference>
<dbReference type="CDD" id="cd00683">
    <property type="entry name" value="Trans_IPPS_HH"/>
    <property type="match status" value="1"/>
</dbReference>